<sequence length="50" mass="5311">PGGNIRNIIVGAAFLAAGDGGQVTMRHLLHSARRELQKMGRLVDNSDLIA</sequence>
<dbReference type="EMBL" id="PGTN01000145">
    <property type="protein sequence ID" value="PJF46554.1"/>
    <property type="molecule type" value="Genomic_DNA"/>
</dbReference>
<dbReference type="Proteomes" id="UP000230790">
    <property type="component" value="Unassembled WGS sequence"/>
</dbReference>
<organism evidence="1 2">
    <name type="scientific">Candidatus Thermofonsia Clade 3 bacterium</name>
    <dbReference type="NCBI Taxonomy" id="2364212"/>
    <lineage>
        <taxon>Bacteria</taxon>
        <taxon>Bacillati</taxon>
        <taxon>Chloroflexota</taxon>
        <taxon>Candidatus Thermofontia</taxon>
        <taxon>Candidatus Thermofonsia Clade 3</taxon>
    </lineage>
</organism>
<evidence type="ECO:0000313" key="1">
    <source>
        <dbReference type="EMBL" id="PJF46554.1"/>
    </source>
</evidence>
<keyword evidence="1" id="KW-0547">Nucleotide-binding</keyword>
<accession>A0A2M8Q9V3</accession>
<reference evidence="1 2" key="1">
    <citation type="submission" date="2017-11" db="EMBL/GenBank/DDBJ databases">
        <title>Evolution of Phototrophy in the Chloroflexi Phylum Driven by Horizontal Gene Transfer.</title>
        <authorList>
            <person name="Ward L.M."/>
            <person name="Hemp J."/>
            <person name="Shih P.M."/>
            <person name="Mcglynn S.E."/>
            <person name="Fischer W."/>
        </authorList>
    </citation>
    <scope>NUCLEOTIDE SEQUENCE [LARGE SCALE GENOMIC DNA]</scope>
    <source>
        <strain evidence="1">JP3_7</strain>
    </source>
</reference>
<comment type="caution">
    <text evidence="1">The sequence shown here is derived from an EMBL/GenBank/DDBJ whole genome shotgun (WGS) entry which is preliminary data.</text>
</comment>
<dbReference type="GO" id="GO:0005524">
    <property type="term" value="F:ATP binding"/>
    <property type="evidence" value="ECO:0007669"/>
    <property type="project" value="UniProtKB-KW"/>
</dbReference>
<keyword evidence="1" id="KW-0067">ATP-binding</keyword>
<evidence type="ECO:0000313" key="2">
    <source>
        <dbReference type="Proteomes" id="UP000230790"/>
    </source>
</evidence>
<protein>
    <submittedName>
        <fullName evidence="1">ATP-binding protein</fullName>
    </submittedName>
</protein>
<gene>
    <name evidence="1" type="ORF">CUN48_13200</name>
</gene>
<dbReference type="AlphaFoldDB" id="A0A2M8Q9V3"/>
<proteinExistence type="predicted"/>
<feature type="non-terminal residue" evidence="1">
    <location>
        <position position="1"/>
    </location>
</feature>
<name>A0A2M8Q9V3_9CHLR</name>